<keyword evidence="2" id="KW-0560">Oxidoreductase</keyword>
<dbReference type="Proteomes" id="UP000257030">
    <property type="component" value="Unassembled WGS sequence"/>
</dbReference>
<keyword evidence="5" id="KW-1185">Reference proteome</keyword>
<organism evidence="4 5">
    <name type="scientific">Chryseobacterium elymi</name>
    <dbReference type="NCBI Taxonomy" id="395936"/>
    <lineage>
        <taxon>Bacteria</taxon>
        <taxon>Pseudomonadati</taxon>
        <taxon>Bacteroidota</taxon>
        <taxon>Flavobacteriia</taxon>
        <taxon>Flavobacteriales</taxon>
        <taxon>Weeksellaceae</taxon>
        <taxon>Chryseobacterium group</taxon>
        <taxon>Chryseobacterium</taxon>
    </lineage>
</organism>
<evidence type="ECO:0000313" key="5">
    <source>
        <dbReference type="Proteomes" id="UP000257030"/>
    </source>
</evidence>
<evidence type="ECO:0000256" key="1">
    <source>
        <dbReference type="ARBA" id="ARBA00006252"/>
    </source>
</evidence>
<dbReference type="GO" id="GO:0005829">
    <property type="term" value="C:cytosol"/>
    <property type="evidence" value="ECO:0007669"/>
    <property type="project" value="TreeGrafter"/>
</dbReference>
<name>A0A3D9DPI4_9FLAO</name>
<dbReference type="Pfam" id="PF02525">
    <property type="entry name" value="Flavodoxin_2"/>
    <property type="match status" value="1"/>
</dbReference>
<dbReference type="EMBL" id="QNUH01000003">
    <property type="protein sequence ID" value="REC79751.1"/>
    <property type="molecule type" value="Genomic_DNA"/>
</dbReference>
<dbReference type="SUPFAM" id="SSF52218">
    <property type="entry name" value="Flavoproteins"/>
    <property type="match status" value="1"/>
</dbReference>
<proteinExistence type="inferred from homology"/>
<feature type="domain" description="Flavodoxin-like fold" evidence="3">
    <location>
        <begin position="1"/>
        <end position="198"/>
    </location>
</feature>
<dbReference type="InterPro" id="IPR003680">
    <property type="entry name" value="Flavodoxin_fold"/>
</dbReference>
<accession>A0A3D9DPI4</accession>
<dbReference type="AlphaFoldDB" id="A0A3D9DPI4"/>
<gene>
    <name evidence="4" type="ORF">DRF60_04945</name>
</gene>
<protein>
    <submittedName>
        <fullName evidence="4">Flavodoxin family protein</fullName>
    </submittedName>
</protein>
<dbReference type="InterPro" id="IPR029039">
    <property type="entry name" value="Flavoprotein-like_sf"/>
</dbReference>
<dbReference type="RefSeq" id="WP_116010997.1">
    <property type="nucleotide sequence ID" value="NZ_QNUH01000003.1"/>
</dbReference>
<dbReference type="PANTHER" id="PTHR10204">
    <property type="entry name" value="NAD P H OXIDOREDUCTASE-RELATED"/>
    <property type="match status" value="1"/>
</dbReference>
<dbReference type="PANTHER" id="PTHR10204:SF34">
    <property type="entry name" value="NAD(P)H DEHYDROGENASE [QUINONE] 1 ISOFORM 1"/>
    <property type="match status" value="1"/>
</dbReference>
<evidence type="ECO:0000313" key="4">
    <source>
        <dbReference type="EMBL" id="REC79751.1"/>
    </source>
</evidence>
<dbReference type="Gene3D" id="3.40.50.360">
    <property type="match status" value="1"/>
</dbReference>
<dbReference type="GO" id="GO:0003955">
    <property type="term" value="F:NAD(P)H dehydrogenase (quinone) activity"/>
    <property type="evidence" value="ECO:0007669"/>
    <property type="project" value="TreeGrafter"/>
</dbReference>
<comment type="similarity">
    <text evidence="1">Belongs to the NAD(P)H dehydrogenase (quinone) family.</text>
</comment>
<evidence type="ECO:0000259" key="3">
    <source>
        <dbReference type="Pfam" id="PF02525"/>
    </source>
</evidence>
<evidence type="ECO:0000256" key="2">
    <source>
        <dbReference type="ARBA" id="ARBA00023002"/>
    </source>
</evidence>
<dbReference type="InterPro" id="IPR051545">
    <property type="entry name" value="NAD(P)H_dehydrogenase_qn"/>
</dbReference>
<sequence>MKILIILAHPEEKSFNAAMFNTAISILEKEGHEVKTTDLYQENYQPVSGKGNFTRLKNTDYFKQQDEEVFALQQSTFMPDIISEQEKVEWCDMMIWQFPLYWFSVPAILKGWIDKVFTMGKFYDNGKIFGNGFSVGKKAMLSLTTGGPEKNYVDAKYGDIQSILFPIHRGILEFLGFSVVEPEVVYSVERLSEAEREIVLGNWSKRLINIEEEISQRTTEQTGLK</sequence>
<dbReference type="OrthoDB" id="652200at2"/>
<comment type="caution">
    <text evidence="4">The sequence shown here is derived from an EMBL/GenBank/DDBJ whole genome shotgun (WGS) entry which is preliminary data.</text>
</comment>
<reference evidence="4 5" key="1">
    <citation type="journal article" date="2010" name="Syst. Appl. Microbiol.">
        <title>Four new species of Chryseobacterium from the rhizosphere of coastal sand dune plants, Chryseobacterium elymi sp. nov., Chryseobacterium hagamense sp. nov., Chryseobacterium lathyri sp. nov. and Chryseobacterium rhizosphaerae sp. nov.</title>
        <authorList>
            <person name="Cho S.H."/>
            <person name="Lee K.S."/>
            <person name="Shin D.S."/>
            <person name="Han J.H."/>
            <person name="Park K.S."/>
            <person name="Lee C.H."/>
            <person name="Park K.H."/>
            <person name="Kim S.B."/>
        </authorList>
    </citation>
    <scope>NUCLEOTIDE SEQUENCE [LARGE SCALE GENOMIC DNA]</scope>
    <source>
        <strain evidence="4 5">KCTC 22547</strain>
    </source>
</reference>